<keyword evidence="2" id="KW-0963">Cytoplasm</keyword>
<evidence type="ECO:0000259" key="9">
    <source>
        <dbReference type="PROSITE" id="PS50837"/>
    </source>
</evidence>
<dbReference type="InterPro" id="IPR007111">
    <property type="entry name" value="NACHT_NTPase"/>
</dbReference>
<feature type="compositionally biased region" description="Basic and acidic residues" evidence="7">
    <location>
        <begin position="1126"/>
        <end position="1137"/>
    </location>
</feature>
<dbReference type="GO" id="GO:0005737">
    <property type="term" value="C:cytoplasm"/>
    <property type="evidence" value="ECO:0007669"/>
    <property type="project" value="UniProtKB-SubCell"/>
</dbReference>
<dbReference type="SMART" id="SM00367">
    <property type="entry name" value="LRR_CC"/>
    <property type="match status" value="4"/>
</dbReference>
<keyword evidence="3" id="KW-0433">Leucine-rich repeat</keyword>
<feature type="region of interest" description="Disordered" evidence="7">
    <location>
        <begin position="1"/>
        <end position="183"/>
    </location>
</feature>
<comment type="subcellular location">
    <subcellularLocation>
        <location evidence="1">Cytoplasm</location>
    </subcellularLocation>
</comment>
<dbReference type="SUPFAM" id="SSF49899">
    <property type="entry name" value="Concanavalin A-like lectins/glucanases"/>
    <property type="match status" value="1"/>
</dbReference>
<dbReference type="Proteomes" id="UP001501920">
    <property type="component" value="Chromosome 12"/>
</dbReference>
<dbReference type="InterPro" id="IPR029495">
    <property type="entry name" value="NACHT-assoc"/>
</dbReference>
<sequence length="2128" mass="240194">MKRAESSEPSCGSVKRHRSMTEHNSRQGGISDSGLKDHRAEGPEPSCVSMKSSNSIFRPPNLRPGGTGIDPRLKDHRAESPEPSCVSMKSSNSIFRPPDLSTGGTGIDPSLQISRAEGPEPSCVSMKSSNSIFRPPDLSTGGTGIDPSLQISRAESPEPSYVSMKSSNSIFRPPDLSTGGTGIDPRLQKYRAESPEPSCVSMKSSNSMFSPPDLTTGGTGIDPRWRRNDRDDALQRIIERHKSSMKKKYECLFEGIKTQENETLLNRIYTQLYIVEGKSERVNEEHEVLQIEKTFRKIQDTTISYLDIFKPVEDPKGEMEEQSIRGVMANTAREKERREDEEPKQLRTVLTKGIAGIGKTVTVQKFILDWAEGKDNQDVDFMFVLPFRELNLIKDDQFSLRKLLSDFHPELKDLDPKKYDSYKVVFIFDGLDESRIPLSFSQCEKISDITMTSSVGMLMTNLIRGDLLPSAHIWITTRPAAASQIPPQYINRVTEIQGFNDPQKEEYFRKRISDQDQAKRIISHIKKARSLHIMCHIPVFCWISATVLQQMINQSKTEMPKTLTEMYTHFLLTQINMKNEKHERNVKSDPVKLLESNREMILKLAKLAFKQLMKGNVMFYEEDLRECGIDVNEASVYSGICTEIFKEESVVCQRKVYCFVHLSFQEFLAAFYMIYFYMKNNMEELWFFLQYDGSSDSLLKELLRGAVRKALESENGHLDFFLRFLLGISLESNQKLLQGLLMHTESSSESISETVQHIKQLIKTKDLPTERSINLFLCLTEVNDQSFSREIQEFLKSQKNTGTKLSAAHCSAIAYMLQFSDEVLDELGPKRFNTSVEGYRRLVPAVSICRKALLTGCNLEMSHCETICSALTSADSSLQELDLSNNNLQDSVELLSVGLTSSNCKLQILRLSGCSLGEAACENLKSALLSENSSLKELDLSNNDLQDSGVEQLCAGLMSSHCKLQILRLSGCSLGEAACENLKSALSENSSLKELDLSNNDLQDSGVEQLCAGLKSRWRRNDRDDALQRIIEKHKSSMKNKYERLFDGIKTQENETLLNRIYTQLYIVEGESEGVNEEHEVLQMEKTFRKQSEDTPISYLDIFKPVEDPKGEMEEQNNRGVMANTAREKERREDEEPKQLRTVLTKGVAGIGKTVTVQKFILDWAEGKANQDVDFMFVLPFRELNLIKDDQFSLHKLLSDFHPELKDLDPKKYDSYKVVFIFDGLDESRIPLSFSQCEKISDITMTSSVGMLMTNLIRGDLLPSAHIWITTRPAAASQIPPQYINRVTEIQGFSDPQKEEYFRKRISDEDQAKRIISHIKKARSLHIMCHIPVFCWISATVLQQMINQSKTEMPKTLTEMYTHFLLTQINMKNEKYEGNVKSDPVKLLESNREMILKLAKLAFKQLMKGNVMFYEEDLRECGIDVNEASVYSGICTEIFKEESVLYQMKVYCFVHLSFQEFLAAFYVFHCCVSKNMEELLVFLQYDDAGSDDGTMEVYQLGFNASSDSDIFDDYQSDSDDSSSDTEDAACFDPEFPDLLHHLSSSLMALLRGAVRKALESENGHLDLFLRFLLGILLESNQKLLQGLLMHTESSSETISKTVQHIKQLIKTKDLPTERSINLFLCLTEVNDQSLSREIQEYLKSQKNTGAKLSAAHCSAIAYMLQFSDEVLDELGPKRFNTSVEGYRRLVPAVSNCRKALLTGCNLKMSHCETVCSALTSADSSLQELDLSNNNLQDSVELLSVGLTSSNCKLQILRLSGCSLGEAACENLKSALLSENSSLKELDLSNNDLQDSGVEQLCVGLKSSHCKLQILRLSLCKLGEEACENLKSALLSENSSLKELDLSNNDLQDSGVEQLCAGLKSSHCKLQILRLSGCMITQVGCCSLASALSSNRSHLNELDLIYNHPGEDSPGMKQLSSRRDDPQCALKTLRLEHGGEMRIKPGLKKYSFELTLDPNTALTQLSFSNGNRNVKNFCKPQPCSNPDHPERFDCWGQVLSRECVTGRCYWEAERIEGEIEVALTYKSIKRKGNSVHTRFGLNEKSWVLFCSEGHWISHKNIATGIPSPPSPSKRIGVYVDCPAGTLSFYRVSDDQTLTHLHTFSTTFTEPLYAGFTLYNYATLHVCEMK</sequence>
<dbReference type="Pfam" id="PF14484">
    <property type="entry name" value="FISNA"/>
    <property type="match status" value="2"/>
</dbReference>
<accession>A0AAR2M0M4</accession>
<keyword evidence="4" id="KW-0677">Repeat</keyword>
<keyword evidence="11" id="KW-1185">Reference proteome</keyword>
<dbReference type="InterPro" id="IPR032675">
    <property type="entry name" value="LRR_dom_sf"/>
</dbReference>
<dbReference type="InterPro" id="IPR051261">
    <property type="entry name" value="NLR"/>
</dbReference>
<dbReference type="InterPro" id="IPR043136">
    <property type="entry name" value="B30.2/SPRY_sf"/>
</dbReference>
<evidence type="ECO:0000256" key="3">
    <source>
        <dbReference type="ARBA" id="ARBA00022614"/>
    </source>
</evidence>
<dbReference type="InterPro" id="IPR027417">
    <property type="entry name" value="P-loop_NTPase"/>
</dbReference>
<dbReference type="Pfam" id="PF17776">
    <property type="entry name" value="NLRC4_HD2"/>
    <property type="match status" value="2"/>
</dbReference>
<protein>
    <recommendedName>
        <fullName evidence="12">NACHT domain-containing protein</fullName>
    </recommendedName>
</protein>
<feature type="compositionally biased region" description="Basic and acidic residues" evidence="7">
    <location>
        <begin position="71"/>
        <end position="80"/>
    </location>
</feature>
<dbReference type="InterPro" id="IPR001611">
    <property type="entry name" value="Leu-rich_rpt"/>
</dbReference>
<dbReference type="Gene3D" id="2.60.120.920">
    <property type="match status" value="1"/>
</dbReference>
<evidence type="ECO:0000256" key="7">
    <source>
        <dbReference type="SAM" id="MobiDB-lite"/>
    </source>
</evidence>
<dbReference type="GO" id="GO:0005524">
    <property type="term" value="F:ATP binding"/>
    <property type="evidence" value="ECO:0007669"/>
    <property type="project" value="UniProtKB-KW"/>
</dbReference>
<dbReference type="SUPFAM" id="SSF52047">
    <property type="entry name" value="RNI-like"/>
    <property type="match status" value="2"/>
</dbReference>
<dbReference type="SMART" id="SM00449">
    <property type="entry name" value="SPRY"/>
    <property type="match status" value="1"/>
</dbReference>
<feature type="domain" description="NACHT" evidence="9">
    <location>
        <begin position="1141"/>
        <end position="1275"/>
    </location>
</feature>
<evidence type="ECO:0000259" key="8">
    <source>
        <dbReference type="PROSITE" id="PS50188"/>
    </source>
</evidence>
<dbReference type="Pfam" id="PF17779">
    <property type="entry name" value="WHD_NOD2"/>
    <property type="match status" value="2"/>
</dbReference>
<dbReference type="PROSITE" id="PS51450">
    <property type="entry name" value="LRR"/>
    <property type="match status" value="6"/>
</dbReference>
<dbReference type="CDD" id="cd16040">
    <property type="entry name" value="SPRY_PRY_SNTX"/>
    <property type="match status" value="1"/>
</dbReference>
<evidence type="ECO:0000256" key="5">
    <source>
        <dbReference type="ARBA" id="ARBA00022741"/>
    </source>
</evidence>
<evidence type="ECO:0008006" key="12">
    <source>
        <dbReference type="Google" id="ProtNLM"/>
    </source>
</evidence>
<dbReference type="PANTHER" id="PTHR24106">
    <property type="entry name" value="NACHT, LRR AND CARD DOMAINS-CONTAINING"/>
    <property type="match status" value="1"/>
</dbReference>
<dbReference type="SMART" id="SM01288">
    <property type="entry name" value="FISNA"/>
    <property type="match status" value="2"/>
</dbReference>
<evidence type="ECO:0000256" key="4">
    <source>
        <dbReference type="ARBA" id="ARBA00022737"/>
    </source>
</evidence>
<name>A0AAR2M0M4_PYGNA</name>
<reference evidence="10" key="3">
    <citation type="submission" date="2025-09" db="UniProtKB">
        <authorList>
            <consortium name="Ensembl"/>
        </authorList>
    </citation>
    <scope>IDENTIFICATION</scope>
</reference>
<dbReference type="Ensembl" id="ENSPNAT00000045883.1">
    <property type="protein sequence ID" value="ENSPNAP00000080457.1"/>
    <property type="gene ID" value="ENSPNAG00000002559.2"/>
</dbReference>
<dbReference type="PROSITE" id="PS50837">
    <property type="entry name" value="NACHT"/>
    <property type="match status" value="2"/>
</dbReference>
<dbReference type="InterPro" id="IPR006553">
    <property type="entry name" value="Leu-rich_rpt_Cys-con_subtyp"/>
</dbReference>
<dbReference type="InterPro" id="IPR041267">
    <property type="entry name" value="NLRP_HD2"/>
</dbReference>
<evidence type="ECO:0000313" key="11">
    <source>
        <dbReference type="Proteomes" id="UP001501920"/>
    </source>
</evidence>
<dbReference type="Pfam" id="PF13765">
    <property type="entry name" value="PRY"/>
    <property type="match status" value="1"/>
</dbReference>
<dbReference type="GeneTree" id="ENSGT01150000286911"/>
<dbReference type="RefSeq" id="XP_037399555.1">
    <property type="nucleotide sequence ID" value="XM_037543658.1"/>
</dbReference>
<evidence type="ECO:0000256" key="6">
    <source>
        <dbReference type="ARBA" id="ARBA00022840"/>
    </source>
</evidence>
<evidence type="ECO:0000313" key="10">
    <source>
        <dbReference type="Ensembl" id="ENSPNAP00000080457.1"/>
    </source>
</evidence>
<feature type="region of interest" description="Disordered" evidence="7">
    <location>
        <begin position="196"/>
        <end position="226"/>
    </location>
</feature>
<dbReference type="InterPro" id="IPR006574">
    <property type="entry name" value="PRY"/>
</dbReference>
<dbReference type="PROSITE" id="PS50188">
    <property type="entry name" value="B302_SPRY"/>
    <property type="match status" value="1"/>
</dbReference>
<keyword evidence="5" id="KW-0547">Nucleotide-binding</keyword>
<feature type="domain" description="NACHT" evidence="9">
    <location>
        <begin position="347"/>
        <end position="481"/>
    </location>
</feature>
<dbReference type="InterPro" id="IPR003879">
    <property type="entry name" value="Butyrophylin_SPRY"/>
</dbReference>
<dbReference type="InterPro" id="IPR001870">
    <property type="entry name" value="B30.2/SPRY"/>
</dbReference>
<feature type="domain" description="B30.2/SPRY" evidence="8">
    <location>
        <begin position="1933"/>
        <end position="2128"/>
    </location>
</feature>
<dbReference type="Pfam" id="PF00622">
    <property type="entry name" value="SPRY"/>
    <property type="match status" value="1"/>
</dbReference>
<proteinExistence type="predicted"/>
<dbReference type="FunFam" id="3.40.50.300:FF:000210">
    <property type="entry name" value="Si:dkey-16p6.1"/>
    <property type="match status" value="2"/>
</dbReference>
<dbReference type="InterPro" id="IPR013320">
    <property type="entry name" value="ConA-like_dom_sf"/>
</dbReference>
<dbReference type="SMART" id="SM00589">
    <property type="entry name" value="PRY"/>
    <property type="match status" value="1"/>
</dbReference>
<dbReference type="GeneID" id="108411889"/>
<reference evidence="10 11" key="1">
    <citation type="submission" date="2020-10" db="EMBL/GenBank/DDBJ databases">
        <title>Pygocentrus nattereri (red-bellied piranha) genome, fPygNat1, primary haplotype.</title>
        <authorList>
            <person name="Myers G."/>
            <person name="Meyer A."/>
            <person name="Karagic N."/>
            <person name="Pippel M."/>
            <person name="Winkler S."/>
            <person name="Tracey A."/>
            <person name="Wood J."/>
            <person name="Formenti G."/>
            <person name="Howe K."/>
            <person name="Fedrigo O."/>
            <person name="Jarvis E.D."/>
        </authorList>
    </citation>
    <scope>NUCLEOTIDE SEQUENCE [LARGE SCALE GENOMIC DNA]</scope>
</reference>
<evidence type="ECO:0000256" key="1">
    <source>
        <dbReference type="ARBA" id="ARBA00004496"/>
    </source>
</evidence>
<reference evidence="10" key="2">
    <citation type="submission" date="2025-08" db="UniProtKB">
        <authorList>
            <consortium name="Ensembl"/>
        </authorList>
    </citation>
    <scope>IDENTIFICATION</scope>
</reference>
<dbReference type="SMART" id="SM00368">
    <property type="entry name" value="LRR_RI"/>
    <property type="match status" value="11"/>
</dbReference>
<dbReference type="Gene3D" id="3.40.50.300">
    <property type="entry name" value="P-loop containing nucleotide triphosphate hydrolases"/>
    <property type="match status" value="2"/>
</dbReference>
<dbReference type="PRINTS" id="PR01407">
    <property type="entry name" value="BUTYPHLNCDUF"/>
</dbReference>
<dbReference type="SUPFAM" id="SSF52540">
    <property type="entry name" value="P-loop containing nucleoside triphosphate hydrolases"/>
    <property type="match status" value="2"/>
</dbReference>
<feature type="region of interest" description="Disordered" evidence="7">
    <location>
        <begin position="1110"/>
        <end position="1137"/>
    </location>
</feature>
<evidence type="ECO:0000256" key="2">
    <source>
        <dbReference type="ARBA" id="ARBA00022490"/>
    </source>
</evidence>
<dbReference type="Pfam" id="PF13516">
    <property type="entry name" value="LRR_6"/>
    <property type="match status" value="6"/>
</dbReference>
<dbReference type="InterPro" id="IPR041075">
    <property type="entry name" value="NOD1/2_WH"/>
</dbReference>
<keyword evidence="6" id="KW-0067">ATP-binding</keyword>
<dbReference type="InterPro" id="IPR003877">
    <property type="entry name" value="SPRY_dom"/>
</dbReference>
<dbReference type="Gene3D" id="3.80.10.10">
    <property type="entry name" value="Ribonuclease Inhibitor"/>
    <property type="match status" value="3"/>
</dbReference>
<organism evidence="10 11">
    <name type="scientific">Pygocentrus nattereri</name>
    <name type="common">Red-bellied piranha</name>
    <dbReference type="NCBI Taxonomy" id="42514"/>
    <lineage>
        <taxon>Eukaryota</taxon>
        <taxon>Metazoa</taxon>
        <taxon>Chordata</taxon>
        <taxon>Craniata</taxon>
        <taxon>Vertebrata</taxon>
        <taxon>Euteleostomi</taxon>
        <taxon>Actinopterygii</taxon>
        <taxon>Neopterygii</taxon>
        <taxon>Teleostei</taxon>
        <taxon>Ostariophysi</taxon>
        <taxon>Characiformes</taxon>
        <taxon>Characoidei</taxon>
        <taxon>Pygocentrus</taxon>
    </lineage>
</organism>
<dbReference type="RefSeq" id="XP_037399554.1">
    <property type="nucleotide sequence ID" value="XM_037543657.1"/>
</dbReference>
<dbReference type="Pfam" id="PF05729">
    <property type="entry name" value="NACHT"/>
    <property type="match status" value="2"/>
</dbReference>